<dbReference type="PATRIC" id="fig|754436.4.peg.3625"/>
<comment type="caution">
    <text evidence="1">The sequence shown here is derived from an EMBL/GenBank/DDBJ whole genome shotgun (WGS) entry which is preliminary data.</text>
</comment>
<dbReference type="EMBL" id="LDOV01000030">
    <property type="protein sequence ID" value="KLU99556.1"/>
    <property type="molecule type" value="Genomic_DNA"/>
</dbReference>
<reference evidence="1 2" key="1">
    <citation type="submission" date="2015-05" db="EMBL/GenBank/DDBJ databases">
        <title>Photobacterium galathea sp. nov.</title>
        <authorList>
            <person name="Machado H."/>
            <person name="Gram L."/>
        </authorList>
    </citation>
    <scope>NUCLEOTIDE SEQUENCE [LARGE SCALE GENOMIC DNA]</scope>
    <source>
        <strain evidence="1 2">DSM 25995</strain>
    </source>
</reference>
<name>A0A0J1JD10_9GAMM</name>
<dbReference type="InterPro" id="IPR021352">
    <property type="entry name" value="DUF2971"/>
</dbReference>
<dbReference type="RefSeq" id="WP_047875641.1">
    <property type="nucleotide sequence ID" value="NZ_BMYC01000012.1"/>
</dbReference>
<evidence type="ECO:0000313" key="2">
    <source>
        <dbReference type="Proteomes" id="UP000036426"/>
    </source>
</evidence>
<evidence type="ECO:0008006" key="3">
    <source>
        <dbReference type="Google" id="ProtNLM"/>
    </source>
</evidence>
<dbReference type="Pfam" id="PF11185">
    <property type="entry name" value="DUF2971"/>
    <property type="match status" value="1"/>
</dbReference>
<dbReference type="Proteomes" id="UP000036426">
    <property type="component" value="Unassembled WGS sequence"/>
</dbReference>
<keyword evidence="2" id="KW-1185">Reference proteome</keyword>
<sequence>MSKIYKYFGEGVIDKVFAKDDFCNVKCSYPKDYNDPYELFLAVKRDLLPEHVAFYNEVISELPQFPTSCFSQSPIASPMWAHYANNHSGFVLEFDLEKLQEKFEGNPIWEVSYRTEPHPNLTQILARAAQTLKPRHVQELRQYTFVEAYFSKYDEWSYEKEVRFVDTLGVTTKIAEKDILEIPMSCVTKILVGPRASEEFVAKSLDVANETGISWVKQVIGKSNPKPYFLDATKTAYRFENGELTQVDKLCISCTEPLIDTDEQCPWCRVTEQHADNAAMNNPFRLLERAGLLEQYLKKQGELG</sequence>
<organism evidence="1 2">
    <name type="scientific">Photobacterium aphoticum</name>
    <dbReference type="NCBI Taxonomy" id="754436"/>
    <lineage>
        <taxon>Bacteria</taxon>
        <taxon>Pseudomonadati</taxon>
        <taxon>Pseudomonadota</taxon>
        <taxon>Gammaproteobacteria</taxon>
        <taxon>Vibrionales</taxon>
        <taxon>Vibrionaceae</taxon>
        <taxon>Photobacterium</taxon>
    </lineage>
</organism>
<dbReference type="OrthoDB" id="4119964at2"/>
<proteinExistence type="predicted"/>
<evidence type="ECO:0000313" key="1">
    <source>
        <dbReference type="EMBL" id="KLU99556.1"/>
    </source>
</evidence>
<dbReference type="AlphaFoldDB" id="A0A0J1JD10"/>
<gene>
    <name evidence="1" type="ORF">ABT58_17105</name>
</gene>
<protein>
    <recommendedName>
        <fullName evidence="3">DUF2971 domain-containing protein</fullName>
    </recommendedName>
</protein>
<accession>A0A0J1JD10</accession>